<evidence type="ECO:0000313" key="3">
    <source>
        <dbReference type="Proteomes" id="UP001054945"/>
    </source>
</evidence>
<dbReference type="Proteomes" id="UP001054945">
    <property type="component" value="Unassembled WGS sequence"/>
</dbReference>
<accession>A0AAV4RV59</accession>
<sequence>MEKHQIVKPSFPNRRQIHSQEGVTFPVASHSSCLIRSPSGRLKSVESLQLYLVLAVSFCTLFLILDKKTVSSVDAERIILFFQTTHLPLLFVIFTFQEE</sequence>
<keyword evidence="1" id="KW-1133">Transmembrane helix</keyword>
<reference evidence="2 3" key="1">
    <citation type="submission" date="2021-06" db="EMBL/GenBank/DDBJ databases">
        <title>Caerostris extrusa draft genome.</title>
        <authorList>
            <person name="Kono N."/>
            <person name="Arakawa K."/>
        </authorList>
    </citation>
    <scope>NUCLEOTIDE SEQUENCE [LARGE SCALE GENOMIC DNA]</scope>
</reference>
<gene>
    <name evidence="2" type="ORF">CEXT_584291</name>
</gene>
<keyword evidence="1" id="KW-0812">Transmembrane</keyword>
<keyword evidence="1" id="KW-0472">Membrane</keyword>
<dbReference type="AlphaFoldDB" id="A0AAV4RV59"/>
<organism evidence="2 3">
    <name type="scientific">Caerostris extrusa</name>
    <name type="common">Bark spider</name>
    <name type="synonym">Caerostris bankana</name>
    <dbReference type="NCBI Taxonomy" id="172846"/>
    <lineage>
        <taxon>Eukaryota</taxon>
        <taxon>Metazoa</taxon>
        <taxon>Ecdysozoa</taxon>
        <taxon>Arthropoda</taxon>
        <taxon>Chelicerata</taxon>
        <taxon>Arachnida</taxon>
        <taxon>Araneae</taxon>
        <taxon>Araneomorphae</taxon>
        <taxon>Entelegynae</taxon>
        <taxon>Araneoidea</taxon>
        <taxon>Araneidae</taxon>
        <taxon>Caerostris</taxon>
    </lineage>
</organism>
<comment type="caution">
    <text evidence="2">The sequence shown here is derived from an EMBL/GenBank/DDBJ whole genome shotgun (WGS) entry which is preliminary data.</text>
</comment>
<feature type="transmembrane region" description="Helical" evidence="1">
    <location>
        <begin position="78"/>
        <end position="96"/>
    </location>
</feature>
<evidence type="ECO:0000256" key="1">
    <source>
        <dbReference type="SAM" id="Phobius"/>
    </source>
</evidence>
<keyword evidence="3" id="KW-1185">Reference proteome</keyword>
<evidence type="ECO:0000313" key="2">
    <source>
        <dbReference type="EMBL" id="GIY23763.1"/>
    </source>
</evidence>
<protein>
    <submittedName>
        <fullName evidence="2">Uncharacterized protein</fullName>
    </submittedName>
</protein>
<proteinExistence type="predicted"/>
<name>A0AAV4RV59_CAEEX</name>
<dbReference type="EMBL" id="BPLR01008310">
    <property type="protein sequence ID" value="GIY23763.1"/>
    <property type="molecule type" value="Genomic_DNA"/>
</dbReference>
<feature type="transmembrane region" description="Helical" evidence="1">
    <location>
        <begin position="48"/>
        <end position="66"/>
    </location>
</feature>